<keyword evidence="1 2" id="KW-0193">Cuticle</keyword>
<dbReference type="PANTHER" id="PTHR10380:SF173">
    <property type="entry name" value="CUTICULAR PROTEIN 47EF, ISOFORM C-RELATED"/>
    <property type="match status" value="1"/>
</dbReference>
<dbReference type="PROSITE" id="PS51155">
    <property type="entry name" value="CHIT_BIND_RR_2"/>
    <property type="match status" value="1"/>
</dbReference>
<reference evidence="3 4" key="1">
    <citation type="journal article" date="2020" name="Cell">
        <title>Large-Scale Comparative Analyses of Tick Genomes Elucidate Their Genetic Diversity and Vector Capacities.</title>
        <authorList>
            <consortium name="Tick Genome and Microbiome Consortium (TIGMIC)"/>
            <person name="Jia N."/>
            <person name="Wang J."/>
            <person name="Shi W."/>
            <person name="Du L."/>
            <person name="Sun Y."/>
            <person name="Zhan W."/>
            <person name="Jiang J.F."/>
            <person name="Wang Q."/>
            <person name="Zhang B."/>
            <person name="Ji P."/>
            <person name="Bell-Sakyi L."/>
            <person name="Cui X.M."/>
            <person name="Yuan T.T."/>
            <person name="Jiang B.G."/>
            <person name="Yang W.F."/>
            <person name="Lam T.T."/>
            <person name="Chang Q.C."/>
            <person name="Ding S.J."/>
            <person name="Wang X.J."/>
            <person name="Zhu J.G."/>
            <person name="Ruan X.D."/>
            <person name="Zhao L."/>
            <person name="Wei J.T."/>
            <person name="Ye R.Z."/>
            <person name="Que T.C."/>
            <person name="Du C.H."/>
            <person name="Zhou Y.H."/>
            <person name="Cheng J.X."/>
            <person name="Dai P.F."/>
            <person name="Guo W.B."/>
            <person name="Han X.H."/>
            <person name="Huang E.J."/>
            <person name="Li L.F."/>
            <person name="Wei W."/>
            <person name="Gao Y.C."/>
            <person name="Liu J.Z."/>
            <person name="Shao H.Z."/>
            <person name="Wang X."/>
            <person name="Wang C.C."/>
            <person name="Yang T.C."/>
            <person name="Huo Q.B."/>
            <person name="Li W."/>
            <person name="Chen H.Y."/>
            <person name="Chen S.E."/>
            <person name="Zhou L.G."/>
            <person name="Ni X.B."/>
            <person name="Tian J.H."/>
            <person name="Sheng Y."/>
            <person name="Liu T."/>
            <person name="Pan Y.S."/>
            <person name="Xia L.Y."/>
            <person name="Li J."/>
            <person name="Zhao F."/>
            <person name="Cao W.C."/>
        </authorList>
    </citation>
    <scope>NUCLEOTIDE SEQUENCE [LARGE SCALE GENOMIC DNA]</scope>
    <source>
        <strain evidence="3">HaeL-2018</strain>
    </source>
</reference>
<comment type="caution">
    <text evidence="3">The sequence shown here is derived from an EMBL/GenBank/DDBJ whole genome shotgun (WGS) entry which is preliminary data.</text>
</comment>
<evidence type="ECO:0000313" key="3">
    <source>
        <dbReference type="EMBL" id="KAH9381051.1"/>
    </source>
</evidence>
<evidence type="ECO:0000313" key="4">
    <source>
        <dbReference type="Proteomes" id="UP000821853"/>
    </source>
</evidence>
<gene>
    <name evidence="3" type="ORF">HPB48_017236</name>
</gene>
<dbReference type="PROSITE" id="PS00233">
    <property type="entry name" value="CHIT_BIND_RR_1"/>
    <property type="match status" value="1"/>
</dbReference>
<evidence type="ECO:0008006" key="5">
    <source>
        <dbReference type="Google" id="ProtNLM"/>
    </source>
</evidence>
<accession>A0A9J6H146</accession>
<evidence type="ECO:0000256" key="2">
    <source>
        <dbReference type="PROSITE-ProRule" id="PRU00497"/>
    </source>
</evidence>
<dbReference type="Pfam" id="PF00379">
    <property type="entry name" value="Chitin_bind_4"/>
    <property type="match status" value="1"/>
</dbReference>
<dbReference type="EMBL" id="JABSTR010000011">
    <property type="protein sequence ID" value="KAH9381051.1"/>
    <property type="molecule type" value="Genomic_DNA"/>
</dbReference>
<dbReference type="OrthoDB" id="8021718at2759"/>
<dbReference type="VEuPathDB" id="VectorBase:HLOH_063759"/>
<keyword evidence="4" id="KW-1185">Reference proteome</keyword>
<dbReference type="InterPro" id="IPR050468">
    <property type="entry name" value="Cuticle_Struct_Prot"/>
</dbReference>
<proteinExistence type="predicted"/>
<organism evidence="3 4">
    <name type="scientific">Haemaphysalis longicornis</name>
    <name type="common">Bush tick</name>
    <dbReference type="NCBI Taxonomy" id="44386"/>
    <lineage>
        <taxon>Eukaryota</taxon>
        <taxon>Metazoa</taxon>
        <taxon>Ecdysozoa</taxon>
        <taxon>Arthropoda</taxon>
        <taxon>Chelicerata</taxon>
        <taxon>Arachnida</taxon>
        <taxon>Acari</taxon>
        <taxon>Parasitiformes</taxon>
        <taxon>Ixodida</taxon>
        <taxon>Ixodoidea</taxon>
        <taxon>Ixodidae</taxon>
        <taxon>Haemaphysalinae</taxon>
        <taxon>Haemaphysalis</taxon>
    </lineage>
</organism>
<evidence type="ECO:0000256" key="1">
    <source>
        <dbReference type="ARBA" id="ARBA00022460"/>
    </source>
</evidence>
<dbReference type="OMA" id="DPWPKTG"/>
<dbReference type="Proteomes" id="UP000821853">
    <property type="component" value="Chromosome 9"/>
</dbReference>
<dbReference type="InterPro" id="IPR000618">
    <property type="entry name" value="Insect_cuticle"/>
</dbReference>
<sequence>MRALRYNDRRRRLLLLPGDTGGSREAKAPQVNGNYDFGYEEKHTSGGSFRQETGDAYGNKVGSYGLHDADGRVRIVKYVADANGFRVIVNTNEPGTAPSAPAAASINVPQPPVVPAPAPVATVVSGGPVVPVATAPVPTVAVAPPPVAVQAAPVIKTVVPAAPVLQPAPVFSAPAPVVKTVVSSGPLVQAAPVLKTLLPAAPVVQPAPVFTAPGPIVKTVVSSGPFVQRAPIFSAPAPVATFSAAPAAVTTFKRFIPASVFGAGPVAAPLVQTYWPALRQRRYSTGFVPSLPYAASGPAFARRVVVRKTGAPRGYGAFGGGYGGAFKGGYGAGGYGGGVNFLKGAATSFASPAVLAAPGGYGAKLSAGAPSYSYGAGSVVPSTAFNAYASKPLDYYEHLANKLGATYLKRRR</sequence>
<dbReference type="AlphaFoldDB" id="A0A9J6H146"/>
<name>A0A9J6H146_HAELO</name>
<dbReference type="GO" id="GO:0008010">
    <property type="term" value="F:structural constituent of chitin-based larval cuticle"/>
    <property type="evidence" value="ECO:0007669"/>
    <property type="project" value="TreeGrafter"/>
</dbReference>
<dbReference type="PANTHER" id="PTHR10380">
    <property type="entry name" value="CUTICLE PROTEIN"/>
    <property type="match status" value="1"/>
</dbReference>
<protein>
    <recommendedName>
        <fullName evidence="5">Cuticle protein</fullName>
    </recommendedName>
</protein>
<dbReference type="GO" id="GO:0062129">
    <property type="term" value="C:chitin-based extracellular matrix"/>
    <property type="evidence" value="ECO:0007669"/>
    <property type="project" value="TreeGrafter"/>
</dbReference>
<dbReference type="InterPro" id="IPR031311">
    <property type="entry name" value="CHIT_BIND_RR_consensus"/>
</dbReference>